<accession>A0A8H4RNJ6</accession>
<organism evidence="2 3">
    <name type="scientific">Cudoniella acicularis</name>
    <dbReference type="NCBI Taxonomy" id="354080"/>
    <lineage>
        <taxon>Eukaryota</taxon>
        <taxon>Fungi</taxon>
        <taxon>Dikarya</taxon>
        <taxon>Ascomycota</taxon>
        <taxon>Pezizomycotina</taxon>
        <taxon>Leotiomycetes</taxon>
        <taxon>Helotiales</taxon>
        <taxon>Tricladiaceae</taxon>
        <taxon>Cudoniella</taxon>
    </lineage>
</organism>
<feature type="region of interest" description="Disordered" evidence="1">
    <location>
        <begin position="525"/>
        <end position="556"/>
    </location>
</feature>
<dbReference type="OrthoDB" id="3565440at2759"/>
<evidence type="ECO:0000313" key="2">
    <source>
        <dbReference type="EMBL" id="KAF4632125.1"/>
    </source>
</evidence>
<feature type="region of interest" description="Disordered" evidence="1">
    <location>
        <begin position="644"/>
        <end position="673"/>
    </location>
</feature>
<feature type="region of interest" description="Disordered" evidence="1">
    <location>
        <begin position="1237"/>
        <end position="1282"/>
    </location>
</feature>
<gene>
    <name evidence="2" type="ORF">G7Y89_g6001</name>
</gene>
<dbReference type="EMBL" id="JAAMPI010000376">
    <property type="protein sequence ID" value="KAF4632125.1"/>
    <property type="molecule type" value="Genomic_DNA"/>
</dbReference>
<reference evidence="2 3" key="1">
    <citation type="submission" date="2020-03" db="EMBL/GenBank/DDBJ databases">
        <title>Draft Genome Sequence of Cudoniella acicularis.</title>
        <authorList>
            <person name="Buettner E."/>
            <person name="Kellner H."/>
        </authorList>
    </citation>
    <scope>NUCLEOTIDE SEQUENCE [LARGE SCALE GENOMIC DNA]</scope>
    <source>
        <strain evidence="2 3">DSM 108380</strain>
    </source>
</reference>
<name>A0A8H4RNJ6_9HELO</name>
<sequence length="1282" mass="142270">MYPPREGSEKRRMVRSIRIPVEKHDIEVEVEGEMRGNVLEERDAGTKKSRFTKCSAVFARRDANANKPKIRSMATFATTGIELDYQPLTPPTLNCYSDAPTSKSIKIHDSHTIGPSPRRGRLLGTLKALRSRSRSRAGDDNAEHEVSPSRRKSGWEFFATLRYRRAPGGNENENQESHSRARTASPSKKDASYGKNIKARFTFCPDFLKGDFPNRPQRRKSLSDILGTISNKVSSKRGVGFQSTGTTEQHVGISSEENNELAGSHVYEAPYAESVIENEPDPTTAAQNASEPAPALAVGLPGACFDDIDDFASRMERMVDSYKVMQTEELLDRRRDSESSSSTWRSGTRTLVDCTAKQADASRTSENGNRSVTPDSYLNLLIESHNTSPNAIYSFQDSPSSSPNKYRAVQATDFLDDAHSEPGNRRYSLVDKIYMHDIKATTLFVCGEGSKFEPINYRDQGPKITIREVDSEPSVEDLDPNFRCRSDIRNRRYQKLAISSNNNMSDAERLDRSIKLTVARMTKNFHSSSSYEETSSSAVESDEDEKELSSFAQDESKVQQAIAIGEQILNKKVRSDARATGAGADSAVKNTYQRLKRIPSSKEAPQCVNYMDKMLRETIELRSPSETSRGDDFTSQHAKKNALECKSSVSEHSSNEYTNSGGQKQTKAGFKPCNQDQLRLPLKRVTRPALSKQTRHMSIGPVQIKFPALKGHPANKREYADKSEAISILYEMSWNGNYANFCTFDPENRVIQAYPRSSMVPGIEALEESGHEIMWLPMPEGFPLPDGYSRGTQVSANIQTSPEHTDLAGFMDNNNLDSTYSTSNTILDQDNMFDNGPYASLYDVETAFLDVSRLNSKASNPIMVSKQNNGVLKDEDSVSGNEFDFDFEVDSKVVRGLQGNQRLETSRFSTVGDDALSLGNHEELLFDLEDCGDTPPSKTWFDLARAYLSTTSNDGDSESSSIASMPMGLTREIQSSLRDTDGDLRLRGGFARRDGNVSVDLSQRSSSYGIEFEHIEDVDLENKSQFEKVVATVATSELLDPFTEDVSVQQVNENSRSSSISYTSYIEAELASSSLYQSPLEIRRKPYVIVDEPTTLKESSGGASSPGSFASGFRFTEFAAQLPDGSLRNASTTSLENRDERVPSEQEYTSIFRDLESVSMLQESTDFPPAVTPDDLNIRVPTFKGAQSFLVVRHPSQERPSQPAPAYNPPKPFYGFVASEGSSSLGFPLRQRCQTPVSVSNSGISDAGTETSSAFGETLETQEKRQDYGAQETDERDNAFYG</sequence>
<evidence type="ECO:0000256" key="1">
    <source>
        <dbReference type="SAM" id="MobiDB-lite"/>
    </source>
</evidence>
<proteinExistence type="predicted"/>
<feature type="compositionally biased region" description="Polar residues" evidence="1">
    <location>
        <begin position="1237"/>
        <end position="1255"/>
    </location>
</feature>
<feature type="compositionally biased region" description="Polar residues" evidence="1">
    <location>
        <begin position="647"/>
        <end position="666"/>
    </location>
</feature>
<protein>
    <submittedName>
        <fullName evidence="2">Uncharacterized protein</fullName>
    </submittedName>
</protein>
<feature type="region of interest" description="Disordered" evidence="1">
    <location>
        <begin position="130"/>
        <end position="149"/>
    </location>
</feature>
<comment type="caution">
    <text evidence="2">The sequence shown here is derived from an EMBL/GenBank/DDBJ whole genome shotgun (WGS) entry which is preliminary data.</text>
</comment>
<keyword evidence="3" id="KW-1185">Reference proteome</keyword>
<feature type="compositionally biased region" description="Low complexity" evidence="1">
    <location>
        <begin position="527"/>
        <end position="539"/>
    </location>
</feature>
<feature type="region of interest" description="Disordered" evidence="1">
    <location>
        <begin position="166"/>
        <end position="192"/>
    </location>
</feature>
<dbReference type="Proteomes" id="UP000566819">
    <property type="component" value="Unassembled WGS sequence"/>
</dbReference>
<evidence type="ECO:0000313" key="3">
    <source>
        <dbReference type="Proteomes" id="UP000566819"/>
    </source>
</evidence>
<feature type="compositionally biased region" description="Basic and acidic residues" evidence="1">
    <location>
        <begin position="136"/>
        <end position="148"/>
    </location>
</feature>